<dbReference type="OrthoDB" id="9806939at2"/>
<dbReference type="InterPro" id="IPR021647">
    <property type="entry name" value="CusF_Ec"/>
</dbReference>
<dbReference type="NCBIfam" id="TIGR01730">
    <property type="entry name" value="RND_mfp"/>
    <property type="match status" value="1"/>
</dbReference>
<evidence type="ECO:0000259" key="6">
    <source>
        <dbReference type="Pfam" id="PF19335"/>
    </source>
</evidence>
<dbReference type="InterPro" id="IPR006143">
    <property type="entry name" value="RND_pump_MFP"/>
</dbReference>
<reference evidence="11 12" key="1">
    <citation type="submission" date="2019-03" db="EMBL/GenBank/DDBJ databases">
        <title>Draft Genome Sequence of Massilia arenosa sp. nov., a Novel Massilia Species Isolated from a Sandy-loam Maize Soil.</title>
        <authorList>
            <person name="Raths R."/>
            <person name="Peta V."/>
            <person name="Bucking H."/>
        </authorList>
    </citation>
    <scope>NUCLEOTIDE SEQUENCE [LARGE SCALE GENOMIC DNA]</scope>
    <source>
        <strain evidence="11 12">MC02</strain>
    </source>
</reference>
<dbReference type="SUPFAM" id="SSF111369">
    <property type="entry name" value="HlyD-like secretion proteins"/>
    <property type="match status" value="1"/>
</dbReference>
<feature type="compositionally biased region" description="Basic and acidic residues" evidence="5">
    <location>
        <begin position="412"/>
        <end position="438"/>
    </location>
</feature>
<dbReference type="InterPro" id="IPR058791">
    <property type="entry name" value="3HB_CusB"/>
</dbReference>
<evidence type="ECO:0000259" key="7">
    <source>
        <dbReference type="Pfam" id="PF25869"/>
    </source>
</evidence>
<dbReference type="RefSeq" id="WP_135208931.1">
    <property type="nucleotide sequence ID" value="NZ_SPVF01000252.1"/>
</dbReference>
<keyword evidence="2" id="KW-0813">Transport</keyword>
<dbReference type="GO" id="GO:0022857">
    <property type="term" value="F:transmembrane transporter activity"/>
    <property type="evidence" value="ECO:0007669"/>
    <property type="project" value="InterPro"/>
</dbReference>
<dbReference type="Gene3D" id="6.10.140.730">
    <property type="match status" value="1"/>
</dbReference>
<evidence type="ECO:0000256" key="5">
    <source>
        <dbReference type="SAM" id="MobiDB-lite"/>
    </source>
</evidence>
<dbReference type="InterPro" id="IPR058649">
    <property type="entry name" value="CzcB_C"/>
</dbReference>
<dbReference type="Gene3D" id="2.40.420.20">
    <property type="match status" value="1"/>
</dbReference>
<feature type="region of interest" description="Disordered" evidence="5">
    <location>
        <begin position="497"/>
        <end position="538"/>
    </location>
</feature>
<keyword evidence="4" id="KW-0406">Ion transport</keyword>
<dbReference type="InterPro" id="IPR058792">
    <property type="entry name" value="Beta-barrel_RND_2"/>
</dbReference>
<proteinExistence type="inferred from homology"/>
<dbReference type="InterPro" id="IPR051909">
    <property type="entry name" value="MFP_Cation_Efflux"/>
</dbReference>
<evidence type="ECO:0000259" key="8">
    <source>
        <dbReference type="Pfam" id="PF25919"/>
    </source>
</evidence>
<sequence>MNTRIAVLCAGTLLMAAALGYGGYRLGQQSAVKQTSVPAAASGRRILYWQDPMVPGQRFDKPGKSPYMDMDLVPVYADEQVAGSGVAISPGVQQSLGVRLAEVREAAVGASAQWVGNVAYDERDRVLVTARSNGFIERLHVRAALEPVRKGQPLFDLYVPEWVAAQEDYLAIKRMAAPEPGLLDAALQRMRLAGMTDDQVRQVAGSARVLRRVTVTAPAAGIVTELVARDGMTVATGAPLVTINGLRRVWVNAEVPETAAASVRPGSAVQVTAPAYPGKTFAGRVEALLPQVSAATRTLVARVTVANEAGELTPGMFANVSAQALQAGHMLVVPSEAVIRTGQRDVVIVAQEQGRFLPTEVLVGREANGETEIRKGLSAGQRVVASGQFLIDSEASLRGALRRMEPASPPAKEGKPSGERQSAEATHRASGRIDKVGPDEITISHGPVPSMKWPAMTMGFLPPAGGLPAGVAVGANVDFTFRQGAGHRYEITSIRVQTAAPAGTPPRPASATPAPAPLQTPTSPPAPHDHSAHPGASR</sequence>
<dbReference type="Gene3D" id="2.40.50.320">
    <property type="entry name" value="Copper binding periplasmic protein CusF"/>
    <property type="match status" value="1"/>
</dbReference>
<feature type="domain" description="Heavy metal binding" evidence="6">
    <location>
        <begin position="48"/>
        <end position="75"/>
    </location>
</feature>
<evidence type="ECO:0000313" key="11">
    <source>
        <dbReference type="EMBL" id="TFW13338.1"/>
    </source>
</evidence>
<dbReference type="Pfam" id="PF11604">
    <property type="entry name" value="CusF_Ec"/>
    <property type="match status" value="1"/>
</dbReference>
<dbReference type="GO" id="GO:0015679">
    <property type="term" value="P:plasma membrane copper ion transport"/>
    <property type="evidence" value="ECO:0007669"/>
    <property type="project" value="TreeGrafter"/>
</dbReference>
<keyword evidence="12" id="KW-1185">Reference proteome</keyword>
<evidence type="ECO:0000259" key="9">
    <source>
        <dbReference type="Pfam" id="PF25954"/>
    </source>
</evidence>
<feature type="domain" description="CzcB-like C-terminal circularly permuted SH3-like" evidence="10">
    <location>
        <begin position="332"/>
        <end position="391"/>
    </location>
</feature>
<dbReference type="PANTHER" id="PTHR30097:SF15">
    <property type="entry name" value="CATION EFFLUX SYSTEM PROTEIN CUSB"/>
    <property type="match status" value="1"/>
</dbReference>
<dbReference type="PANTHER" id="PTHR30097">
    <property type="entry name" value="CATION EFFLUX SYSTEM PROTEIN CUSB"/>
    <property type="match status" value="1"/>
</dbReference>
<dbReference type="GO" id="GO:0060003">
    <property type="term" value="P:copper ion export"/>
    <property type="evidence" value="ECO:0007669"/>
    <property type="project" value="TreeGrafter"/>
</dbReference>
<feature type="region of interest" description="Disordered" evidence="5">
    <location>
        <begin position="405"/>
        <end position="448"/>
    </location>
</feature>
<name>A0A4Y9S1B1_9BURK</name>
<feature type="domain" description="CusB-like beta-barrel" evidence="9">
    <location>
        <begin position="248"/>
        <end position="323"/>
    </location>
</feature>
<dbReference type="FunFam" id="2.40.420.20:FF:000003">
    <property type="entry name" value="Cation efflux system protein cusB"/>
    <property type="match status" value="1"/>
</dbReference>
<dbReference type="AlphaFoldDB" id="A0A4Y9S1B1"/>
<evidence type="ECO:0000256" key="4">
    <source>
        <dbReference type="ARBA" id="ARBA00023065"/>
    </source>
</evidence>
<dbReference type="InterPro" id="IPR058790">
    <property type="entry name" value="BSH_CusB"/>
</dbReference>
<evidence type="ECO:0000256" key="3">
    <source>
        <dbReference type="ARBA" id="ARBA00022729"/>
    </source>
</evidence>
<dbReference type="Pfam" id="PF25954">
    <property type="entry name" value="Beta-barrel_RND_2"/>
    <property type="match status" value="1"/>
</dbReference>
<dbReference type="GO" id="GO:0030288">
    <property type="term" value="C:outer membrane-bounded periplasmic space"/>
    <property type="evidence" value="ECO:0007669"/>
    <property type="project" value="TreeGrafter"/>
</dbReference>
<dbReference type="Pfam" id="PF25919">
    <property type="entry name" value="BSH_CusB"/>
    <property type="match status" value="1"/>
</dbReference>
<keyword evidence="3" id="KW-0732">Signal</keyword>
<comment type="caution">
    <text evidence="11">The sequence shown here is derived from an EMBL/GenBank/DDBJ whole genome shotgun (WGS) entry which is preliminary data.</text>
</comment>
<accession>A0A4Y9S1B1</accession>
<comment type="similarity">
    <text evidence="1">Belongs to the membrane fusion protein (MFP) (TC 8.A.1) family.</text>
</comment>
<dbReference type="Pfam" id="PF25975">
    <property type="entry name" value="CzcB_C"/>
    <property type="match status" value="1"/>
</dbReference>
<protein>
    <submittedName>
        <fullName evidence="11">Efflux RND transporter periplasmic adaptor subunit</fullName>
    </submittedName>
</protein>
<feature type="compositionally biased region" description="Pro residues" evidence="5">
    <location>
        <begin position="503"/>
        <end position="526"/>
    </location>
</feature>
<dbReference type="InterPro" id="IPR042230">
    <property type="entry name" value="CusF_sf"/>
</dbReference>
<organism evidence="11 12">
    <name type="scientific">Zemynaea arenosa</name>
    <dbReference type="NCBI Taxonomy" id="2561931"/>
    <lineage>
        <taxon>Bacteria</taxon>
        <taxon>Pseudomonadati</taxon>
        <taxon>Pseudomonadota</taxon>
        <taxon>Betaproteobacteria</taxon>
        <taxon>Burkholderiales</taxon>
        <taxon>Oxalobacteraceae</taxon>
        <taxon>Telluria group</taxon>
        <taxon>Zemynaea</taxon>
    </lineage>
</organism>
<feature type="domain" description="CusB-like three alpha-helical bundle" evidence="7">
    <location>
        <begin position="161"/>
        <end position="209"/>
    </location>
</feature>
<dbReference type="EMBL" id="SPVF01000252">
    <property type="protein sequence ID" value="TFW13338.1"/>
    <property type="molecule type" value="Genomic_DNA"/>
</dbReference>
<evidence type="ECO:0000256" key="1">
    <source>
        <dbReference type="ARBA" id="ARBA00009477"/>
    </source>
</evidence>
<evidence type="ECO:0000259" key="10">
    <source>
        <dbReference type="Pfam" id="PF25975"/>
    </source>
</evidence>
<dbReference type="GO" id="GO:0046914">
    <property type="term" value="F:transition metal ion binding"/>
    <property type="evidence" value="ECO:0007669"/>
    <property type="project" value="TreeGrafter"/>
</dbReference>
<evidence type="ECO:0000256" key="2">
    <source>
        <dbReference type="ARBA" id="ARBA00022448"/>
    </source>
</evidence>
<dbReference type="InterPro" id="IPR045800">
    <property type="entry name" value="HMBD"/>
</dbReference>
<dbReference type="Proteomes" id="UP000298438">
    <property type="component" value="Unassembled WGS sequence"/>
</dbReference>
<dbReference type="Pfam" id="PF19335">
    <property type="entry name" value="HMBD"/>
    <property type="match status" value="1"/>
</dbReference>
<dbReference type="FunFam" id="2.40.30.170:FF:000010">
    <property type="entry name" value="Efflux RND transporter periplasmic adaptor subunit"/>
    <property type="match status" value="1"/>
</dbReference>
<feature type="domain" description="CusB-like barrel-sandwich hybrid" evidence="8">
    <location>
        <begin position="127"/>
        <end position="244"/>
    </location>
</feature>
<evidence type="ECO:0000313" key="12">
    <source>
        <dbReference type="Proteomes" id="UP000298438"/>
    </source>
</evidence>
<gene>
    <name evidence="11" type="ORF">E4L96_19750</name>
</gene>
<dbReference type="Pfam" id="PF25869">
    <property type="entry name" value="3HB_CusB"/>
    <property type="match status" value="1"/>
</dbReference>
<dbReference type="GO" id="GO:0016020">
    <property type="term" value="C:membrane"/>
    <property type="evidence" value="ECO:0007669"/>
    <property type="project" value="InterPro"/>
</dbReference>
<dbReference type="Gene3D" id="2.40.30.170">
    <property type="match status" value="1"/>
</dbReference>